<feature type="compositionally biased region" description="Polar residues" evidence="1">
    <location>
        <begin position="39"/>
        <end position="50"/>
    </location>
</feature>
<dbReference type="EMBL" id="VSWC01000053">
    <property type="protein sequence ID" value="KAA1101647.1"/>
    <property type="molecule type" value="Genomic_DNA"/>
</dbReference>
<feature type="chain" id="PRO_5036366423" evidence="2">
    <location>
        <begin position="25"/>
        <end position="317"/>
    </location>
</feature>
<feature type="compositionally biased region" description="Polar residues" evidence="1">
    <location>
        <begin position="78"/>
        <end position="88"/>
    </location>
</feature>
<evidence type="ECO:0000313" key="7">
    <source>
        <dbReference type="Proteomes" id="UP000325313"/>
    </source>
</evidence>
<reference evidence="6 7" key="1">
    <citation type="submission" date="2019-05" db="EMBL/GenBank/DDBJ databases">
        <title>Emergence of the Ug99 lineage of the wheat stem rust pathogen through somatic hybridization.</title>
        <authorList>
            <person name="Li F."/>
            <person name="Upadhyaya N.M."/>
            <person name="Sperschneider J."/>
            <person name="Matny O."/>
            <person name="Nguyen-Phuc H."/>
            <person name="Mago R."/>
            <person name="Raley C."/>
            <person name="Miller M.E."/>
            <person name="Silverstein K.A.T."/>
            <person name="Henningsen E."/>
            <person name="Hirsch C.D."/>
            <person name="Visser B."/>
            <person name="Pretorius Z.A."/>
            <person name="Steffenson B.J."/>
            <person name="Schwessinger B."/>
            <person name="Dodds P.N."/>
            <person name="Figueroa M."/>
        </authorList>
    </citation>
    <scope>NUCLEOTIDE SEQUENCE [LARGE SCALE GENOMIC DNA]</scope>
    <source>
        <strain evidence="4">21-0</strain>
        <strain evidence="5 7">Ug99</strain>
    </source>
</reference>
<feature type="signal peptide" evidence="2">
    <location>
        <begin position="1"/>
        <end position="24"/>
    </location>
</feature>
<name>A0A5B0PJ27_PUCGR</name>
<accession>A0A5B0PJ27</accession>
<dbReference type="Proteomes" id="UP000324748">
    <property type="component" value="Unassembled WGS sequence"/>
</dbReference>
<evidence type="ECO:0000256" key="2">
    <source>
        <dbReference type="SAM" id="SignalP"/>
    </source>
</evidence>
<evidence type="ECO:0000256" key="1">
    <source>
        <dbReference type="SAM" id="MobiDB-lite"/>
    </source>
</evidence>
<feature type="compositionally biased region" description="Low complexity" evidence="1">
    <location>
        <begin position="56"/>
        <end position="72"/>
    </location>
</feature>
<evidence type="ECO:0000313" key="3">
    <source>
        <dbReference type="EMBL" id="KAA1098069.1"/>
    </source>
</evidence>
<keyword evidence="2" id="KW-0732">Signal</keyword>
<protein>
    <submittedName>
        <fullName evidence="4">Uncharacterized protein</fullName>
    </submittedName>
</protein>
<gene>
    <name evidence="4" type="ORF">PGT21_026857</name>
    <name evidence="3" type="ORF">PGT21_027796</name>
    <name evidence="5" type="ORF">PGTUg99_032443</name>
</gene>
<dbReference type="OrthoDB" id="2506589at2759"/>
<feature type="region of interest" description="Disordered" evidence="1">
    <location>
        <begin position="38"/>
        <end position="97"/>
    </location>
</feature>
<dbReference type="EMBL" id="VSWC01000066">
    <property type="protein sequence ID" value="KAA1098069.1"/>
    <property type="molecule type" value="Genomic_DNA"/>
</dbReference>
<comment type="caution">
    <text evidence="4">The sequence shown here is derived from an EMBL/GenBank/DDBJ whole genome shotgun (WGS) entry which is preliminary data.</text>
</comment>
<keyword evidence="6" id="KW-1185">Reference proteome</keyword>
<proteinExistence type="predicted"/>
<dbReference type="Proteomes" id="UP000325313">
    <property type="component" value="Unassembled WGS sequence"/>
</dbReference>
<organism evidence="4 6">
    <name type="scientific">Puccinia graminis f. sp. tritici</name>
    <dbReference type="NCBI Taxonomy" id="56615"/>
    <lineage>
        <taxon>Eukaryota</taxon>
        <taxon>Fungi</taxon>
        <taxon>Dikarya</taxon>
        <taxon>Basidiomycota</taxon>
        <taxon>Pucciniomycotina</taxon>
        <taxon>Pucciniomycetes</taxon>
        <taxon>Pucciniales</taxon>
        <taxon>Pucciniaceae</taxon>
        <taxon>Puccinia</taxon>
    </lineage>
</organism>
<dbReference type="AlphaFoldDB" id="A0A5B0PJ27"/>
<sequence length="317" mass="33782">MISKIFLAYILIALGAVPASLVVANPTAAADTEVPGTLAHSTNATSSPNVPNAGHAATSPTSTTSENTPASSRHSPEGETTNGVTSVASDHAAEHHAELPPSTICHSKHKSHGVESHHCRKALDKVAFAANQTLDKFSSLIFANYKTCNVHIHKPMNATLQKVQLSLMVETLTTACHSVGGVLSQSNSKFAMRIERSTKENVHEVNKSICKKEKCPLTQSDCLSAFYQLPTNAKGVFVNGKGKNPFARVTSGNCTVTASTTDLSAFTIPRQFVLPTMKKLLNECDEHPGKIYFGGGTKGYNGDIWLSARPANKDLCN</sequence>
<dbReference type="EMBL" id="VDEP01000270">
    <property type="protein sequence ID" value="KAA1116966.1"/>
    <property type="molecule type" value="Genomic_DNA"/>
</dbReference>
<evidence type="ECO:0000313" key="5">
    <source>
        <dbReference type="EMBL" id="KAA1116966.1"/>
    </source>
</evidence>
<evidence type="ECO:0000313" key="4">
    <source>
        <dbReference type="EMBL" id="KAA1101647.1"/>
    </source>
</evidence>
<evidence type="ECO:0000313" key="6">
    <source>
        <dbReference type="Proteomes" id="UP000324748"/>
    </source>
</evidence>